<evidence type="ECO:0000256" key="17">
    <source>
        <dbReference type="ARBA" id="ARBA00048623"/>
    </source>
</evidence>
<keyword evidence="12 19" id="KW-1133">Transmembrane helix</keyword>
<name>A0ABR6EL60_9ACTN</name>
<comment type="caution">
    <text evidence="20">The sequence shown here is derived from an EMBL/GenBank/DDBJ whole genome shotgun (WGS) entry which is preliminary data.</text>
</comment>
<comment type="catalytic activity">
    <reaction evidence="18">
        <text>alpha-ribazole 5'-phosphate + adenosylcob(III)inamide-GDP = adenosylcob(III)alamin 5'-phosphate + GMP + H(+)</text>
        <dbReference type="Rhea" id="RHEA:23560"/>
        <dbReference type="ChEBI" id="CHEBI:15378"/>
        <dbReference type="ChEBI" id="CHEBI:57918"/>
        <dbReference type="ChEBI" id="CHEBI:58115"/>
        <dbReference type="ChEBI" id="CHEBI:60487"/>
        <dbReference type="ChEBI" id="CHEBI:60493"/>
        <dbReference type="EC" id="2.7.8.26"/>
    </reaction>
</comment>
<sequence length="248" mass="24328">FGTLTVLPVTVRRWDRRAARGGMCWAPAVGLVLGLFGAAVGGVLLLLGSGATLAGVATVAAWAVLSRALHLDGLADVADGLGSGRPAEGALAVMKRSDIGPFGVLTVVLVLLAQVAALAELYAESWARGTFAAALAAVTARTALTLTARHGVPAARAEGLGAVVAEAVPRAAAWGAAAAVALVSGLAAWPLFGGGAALLAAAAVVAGLACAQGLLRHCLRRLGGVTGDVFGAVCEVAGTAALLILTFG</sequence>
<keyword evidence="13 19" id="KW-0472">Membrane</keyword>
<dbReference type="RefSeq" id="WP_182857357.1">
    <property type="nucleotide sequence ID" value="NZ_WMLF01000402.1"/>
</dbReference>
<feature type="transmembrane region" description="Helical" evidence="19">
    <location>
        <begin position="46"/>
        <end position="65"/>
    </location>
</feature>
<comment type="subcellular location">
    <subcellularLocation>
        <location evidence="2">Cell membrane</location>
        <topology evidence="2">Multi-pass membrane protein</topology>
    </subcellularLocation>
</comment>
<evidence type="ECO:0000256" key="5">
    <source>
        <dbReference type="ARBA" id="ARBA00013200"/>
    </source>
</evidence>
<feature type="transmembrane region" description="Helical" evidence="19">
    <location>
        <begin position="227"/>
        <end position="247"/>
    </location>
</feature>
<evidence type="ECO:0000256" key="14">
    <source>
        <dbReference type="ARBA" id="ARBA00025228"/>
    </source>
</evidence>
<keyword evidence="9" id="KW-0808">Transferase</keyword>
<evidence type="ECO:0000256" key="2">
    <source>
        <dbReference type="ARBA" id="ARBA00004651"/>
    </source>
</evidence>
<keyword evidence="7" id="KW-1003">Cell membrane</keyword>
<dbReference type="Pfam" id="PF02654">
    <property type="entry name" value="CobS"/>
    <property type="match status" value="1"/>
</dbReference>
<dbReference type="PANTHER" id="PTHR34148:SF1">
    <property type="entry name" value="ADENOSYLCOBINAMIDE-GDP RIBAZOLETRANSFERASE"/>
    <property type="match status" value="1"/>
</dbReference>
<dbReference type="HAMAP" id="MF_00719">
    <property type="entry name" value="CobS"/>
    <property type="match status" value="1"/>
</dbReference>
<evidence type="ECO:0000256" key="13">
    <source>
        <dbReference type="ARBA" id="ARBA00023136"/>
    </source>
</evidence>
<proteinExistence type="inferred from homology"/>
<dbReference type="InterPro" id="IPR003805">
    <property type="entry name" value="CobS"/>
</dbReference>
<comment type="pathway">
    <text evidence="3">Cofactor biosynthesis; adenosylcobalamin biosynthesis; adenosylcobalamin from cob(II)yrinate a,c-diamide: step 7/7.</text>
</comment>
<evidence type="ECO:0000256" key="4">
    <source>
        <dbReference type="ARBA" id="ARBA00010561"/>
    </source>
</evidence>
<evidence type="ECO:0000256" key="16">
    <source>
        <dbReference type="ARBA" id="ARBA00032853"/>
    </source>
</evidence>
<accession>A0ABR6EL60</accession>
<evidence type="ECO:0000256" key="11">
    <source>
        <dbReference type="ARBA" id="ARBA00022842"/>
    </source>
</evidence>
<evidence type="ECO:0000256" key="18">
    <source>
        <dbReference type="ARBA" id="ARBA00049504"/>
    </source>
</evidence>
<protein>
    <recommendedName>
        <fullName evidence="6">Adenosylcobinamide-GDP ribazoletransferase</fullName>
        <ecNumber evidence="5">2.7.8.26</ecNumber>
    </recommendedName>
    <alternativeName>
        <fullName evidence="16">Cobalamin synthase</fullName>
    </alternativeName>
    <alternativeName>
        <fullName evidence="15">Cobalamin-5'-phosphate synthase</fullName>
    </alternativeName>
</protein>
<dbReference type="PANTHER" id="PTHR34148">
    <property type="entry name" value="ADENOSYLCOBINAMIDE-GDP RIBAZOLETRANSFERASE"/>
    <property type="match status" value="1"/>
</dbReference>
<evidence type="ECO:0000256" key="8">
    <source>
        <dbReference type="ARBA" id="ARBA00022573"/>
    </source>
</evidence>
<gene>
    <name evidence="20" type="ORF">GL263_21345</name>
</gene>
<evidence type="ECO:0000313" key="20">
    <source>
        <dbReference type="EMBL" id="MBB1246078.1"/>
    </source>
</evidence>
<evidence type="ECO:0000313" key="21">
    <source>
        <dbReference type="Proteomes" id="UP000766698"/>
    </source>
</evidence>
<evidence type="ECO:0000256" key="7">
    <source>
        <dbReference type="ARBA" id="ARBA00022475"/>
    </source>
</evidence>
<dbReference type="EMBL" id="WMLF01000402">
    <property type="protein sequence ID" value="MBB1246078.1"/>
    <property type="molecule type" value="Genomic_DNA"/>
</dbReference>
<keyword evidence="21" id="KW-1185">Reference proteome</keyword>
<organism evidence="20 21">
    <name type="scientific">Streptomyces durbertensis</name>
    <dbReference type="NCBI Taxonomy" id="2448886"/>
    <lineage>
        <taxon>Bacteria</taxon>
        <taxon>Bacillati</taxon>
        <taxon>Actinomycetota</taxon>
        <taxon>Actinomycetes</taxon>
        <taxon>Kitasatosporales</taxon>
        <taxon>Streptomycetaceae</taxon>
        <taxon>Streptomyces</taxon>
    </lineage>
</organism>
<evidence type="ECO:0000256" key="6">
    <source>
        <dbReference type="ARBA" id="ARBA00015850"/>
    </source>
</evidence>
<evidence type="ECO:0000256" key="12">
    <source>
        <dbReference type="ARBA" id="ARBA00022989"/>
    </source>
</evidence>
<comment type="similarity">
    <text evidence="4">Belongs to the CobS family.</text>
</comment>
<evidence type="ECO:0000256" key="1">
    <source>
        <dbReference type="ARBA" id="ARBA00001946"/>
    </source>
</evidence>
<reference evidence="21" key="1">
    <citation type="journal article" date="2020" name="Syst. Appl. Microbiol.">
        <title>Streptomyces alkaliterrae sp. nov., isolated from an alkaline soil, and emended descriptions of Streptomyces alkaliphilus, Streptomyces calidiresistens and Streptomyces durbertensis.</title>
        <authorList>
            <person name="Swiecimska M."/>
            <person name="Golinska P."/>
            <person name="Nouioui I."/>
            <person name="Wypij M."/>
            <person name="Rai M."/>
            <person name="Sangal V."/>
            <person name="Goodfellow M."/>
        </authorList>
    </citation>
    <scope>NUCLEOTIDE SEQUENCE [LARGE SCALE GENOMIC DNA]</scope>
    <source>
        <strain evidence="21">DSM 104538</strain>
    </source>
</reference>
<evidence type="ECO:0000256" key="19">
    <source>
        <dbReference type="SAM" id="Phobius"/>
    </source>
</evidence>
<dbReference type="EC" id="2.7.8.26" evidence="5"/>
<comment type="cofactor">
    <cofactor evidence="1">
        <name>Mg(2+)</name>
        <dbReference type="ChEBI" id="CHEBI:18420"/>
    </cofactor>
</comment>
<keyword evidence="8" id="KW-0169">Cobalamin biosynthesis</keyword>
<evidence type="ECO:0000256" key="9">
    <source>
        <dbReference type="ARBA" id="ARBA00022679"/>
    </source>
</evidence>
<feature type="transmembrane region" description="Helical" evidence="19">
    <location>
        <begin position="99"/>
        <end position="119"/>
    </location>
</feature>
<evidence type="ECO:0000256" key="3">
    <source>
        <dbReference type="ARBA" id="ARBA00004663"/>
    </source>
</evidence>
<dbReference type="Proteomes" id="UP000766698">
    <property type="component" value="Unassembled WGS sequence"/>
</dbReference>
<feature type="transmembrane region" description="Helical" evidence="19">
    <location>
        <begin position="22"/>
        <end position="40"/>
    </location>
</feature>
<keyword evidence="11" id="KW-0460">Magnesium</keyword>
<evidence type="ECO:0000256" key="15">
    <source>
        <dbReference type="ARBA" id="ARBA00032605"/>
    </source>
</evidence>
<evidence type="ECO:0000256" key="10">
    <source>
        <dbReference type="ARBA" id="ARBA00022692"/>
    </source>
</evidence>
<keyword evidence="10 19" id="KW-0812">Transmembrane</keyword>
<comment type="function">
    <text evidence="14">Joins adenosylcobinamide-GDP and alpha-ribazole to generate adenosylcobalamin (Ado-cobalamin). Also synthesizes adenosylcobalamin 5'-phosphate from adenosylcobinamide-GDP and alpha-ribazole 5'-phosphate.</text>
</comment>
<comment type="catalytic activity">
    <reaction evidence="17">
        <text>alpha-ribazole + adenosylcob(III)inamide-GDP = adenosylcob(III)alamin + GMP + H(+)</text>
        <dbReference type="Rhea" id="RHEA:16049"/>
        <dbReference type="ChEBI" id="CHEBI:10329"/>
        <dbReference type="ChEBI" id="CHEBI:15378"/>
        <dbReference type="ChEBI" id="CHEBI:18408"/>
        <dbReference type="ChEBI" id="CHEBI:58115"/>
        <dbReference type="ChEBI" id="CHEBI:60487"/>
        <dbReference type="EC" id="2.7.8.26"/>
    </reaction>
</comment>
<feature type="non-terminal residue" evidence="20">
    <location>
        <position position="1"/>
    </location>
</feature>
<feature type="transmembrane region" description="Helical" evidence="19">
    <location>
        <begin position="195"/>
        <end position="215"/>
    </location>
</feature>